<keyword evidence="5" id="KW-1185">Reference proteome</keyword>
<dbReference type="InterPro" id="IPR050109">
    <property type="entry name" value="HTH-type_TetR-like_transc_reg"/>
</dbReference>
<dbReference type="InterPro" id="IPR009057">
    <property type="entry name" value="Homeodomain-like_sf"/>
</dbReference>
<dbReference type="RefSeq" id="WP_103461471.1">
    <property type="nucleotide sequence ID" value="NZ_PPXD01000026.1"/>
</dbReference>
<dbReference type="InterPro" id="IPR001647">
    <property type="entry name" value="HTH_TetR"/>
</dbReference>
<evidence type="ECO:0000313" key="5">
    <source>
        <dbReference type="Proteomes" id="UP000237340"/>
    </source>
</evidence>
<dbReference type="PANTHER" id="PTHR30055:SF226">
    <property type="entry name" value="HTH-TYPE TRANSCRIPTIONAL REGULATOR PKSA"/>
    <property type="match status" value="1"/>
</dbReference>
<dbReference type="GO" id="GO:0003700">
    <property type="term" value="F:DNA-binding transcription factor activity"/>
    <property type="evidence" value="ECO:0007669"/>
    <property type="project" value="TreeGrafter"/>
</dbReference>
<name>A0A2S3Z9P4_9MICO</name>
<keyword evidence="1 2" id="KW-0238">DNA-binding</keyword>
<feature type="DNA-binding region" description="H-T-H motif" evidence="2">
    <location>
        <begin position="37"/>
        <end position="56"/>
    </location>
</feature>
<evidence type="ECO:0000256" key="2">
    <source>
        <dbReference type="PROSITE-ProRule" id="PRU00335"/>
    </source>
</evidence>
<dbReference type="Pfam" id="PF00440">
    <property type="entry name" value="TetR_N"/>
    <property type="match status" value="1"/>
</dbReference>
<dbReference type="AlphaFoldDB" id="A0A2S3Z9P4"/>
<protein>
    <recommendedName>
        <fullName evidence="3">HTH tetR-type domain-containing protein</fullName>
    </recommendedName>
</protein>
<evidence type="ECO:0000259" key="3">
    <source>
        <dbReference type="PROSITE" id="PS50977"/>
    </source>
</evidence>
<proteinExistence type="predicted"/>
<dbReference type="SUPFAM" id="SSF46689">
    <property type="entry name" value="Homeodomain-like"/>
    <property type="match status" value="1"/>
</dbReference>
<accession>A0A2S3Z9P4</accession>
<comment type="caution">
    <text evidence="4">The sequence shown here is derived from an EMBL/GenBank/DDBJ whole genome shotgun (WGS) entry which is preliminary data.</text>
</comment>
<evidence type="ECO:0000313" key="4">
    <source>
        <dbReference type="EMBL" id="POH62279.1"/>
    </source>
</evidence>
<feature type="domain" description="HTH tetR-type" evidence="3">
    <location>
        <begin position="14"/>
        <end position="74"/>
    </location>
</feature>
<organism evidence="4 5">
    <name type="scientific">Cryobacterium zongtaii</name>
    <dbReference type="NCBI Taxonomy" id="1259217"/>
    <lineage>
        <taxon>Bacteria</taxon>
        <taxon>Bacillati</taxon>
        <taxon>Actinomycetota</taxon>
        <taxon>Actinomycetes</taxon>
        <taxon>Micrococcales</taxon>
        <taxon>Microbacteriaceae</taxon>
        <taxon>Cryobacterium</taxon>
    </lineage>
</organism>
<evidence type="ECO:0000256" key="1">
    <source>
        <dbReference type="ARBA" id="ARBA00023125"/>
    </source>
</evidence>
<dbReference type="PROSITE" id="PS50977">
    <property type="entry name" value="HTH_TETR_2"/>
    <property type="match status" value="1"/>
</dbReference>
<dbReference type="Proteomes" id="UP000237340">
    <property type="component" value="Unassembled WGS sequence"/>
</dbReference>
<dbReference type="PRINTS" id="PR00455">
    <property type="entry name" value="HTHTETR"/>
</dbReference>
<sequence length="188" mass="20591">MARVARTTRSEQTAQAKQRILEVAGTMFAEHGYDGTSMQDVATELGLTRAALYYHYSSKADILSEIIEAETSQFLATLETISAIKSRTARMDATITALVAAGLNQRLRIVFLVSDPAVSALPSPANGRPDVFDRVAKVIYSETPTPEQVFAVTAAFMSFAAISTFPHLTDEQLSPIMTRALHRLLRVR</sequence>
<dbReference type="PANTHER" id="PTHR30055">
    <property type="entry name" value="HTH-TYPE TRANSCRIPTIONAL REGULATOR RUTR"/>
    <property type="match status" value="1"/>
</dbReference>
<dbReference type="EMBL" id="PPXD01000026">
    <property type="protein sequence ID" value="POH62279.1"/>
    <property type="molecule type" value="Genomic_DNA"/>
</dbReference>
<dbReference type="Gene3D" id="1.10.357.10">
    <property type="entry name" value="Tetracycline Repressor, domain 2"/>
    <property type="match status" value="1"/>
</dbReference>
<reference evidence="4 5" key="1">
    <citation type="submission" date="2018-01" db="EMBL/GenBank/DDBJ databases">
        <title>Cryobacterium sp. nov., from glaciers in China.</title>
        <authorList>
            <person name="Liu Q."/>
            <person name="Xin Y.-H."/>
        </authorList>
    </citation>
    <scope>NUCLEOTIDE SEQUENCE [LARGE SCALE GENOMIC DNA]</scope>
    <source>
        <strain evidence="4 5">TMN-42</strain>
    </source>
</reference>
<gene>
    <name evidence="4" type="ORF">C3B61_15450</name>
</gene>
<dbReference type="GO" id="GO:0000976">
    <property type="term" value="F:transcription cis-regulatory region binding"/>
    <property type="evidence" value="ECO:0007669"/>
    <property type="project" value="TreeGrafter"/>
</dbReference>